<dbReference type="EMBL" id="PYGD01000002">
    <property type="protein sequence ID" value="PSK93038.1"/>
    <property type="molecule type" value="Genomic_DNA"/>
</dbReference>
<keyword evidence="3" id="KW-1185">Reference proteome</keyword>
<comment type="caution">
    <text evidence="2">The sequence shown here is derived from an EMBL/GenBank/DDBJ whole genome shotgun (WGS) entry which is preliminary data.</text>
</comment>
<evidence type="ECO:0000256" key="1">
    <source>
        <dbReference type="SAM" id="SignalP"/>
    </source>
</evidence>
<reference evidence="2 3" key="1">
    <citation type="submission" date="2018-03" db="EMBL/GenBank/DDBJ databases">
        <title>Genomic Encyclopedia of Type Strains, Phase III (KMG-III): the genomes of soil and plant-associated and newly described type strains.</title>
        <authorList>
            <person name="Whitman W."/>
        </authorList>
    </citation>
    <scope>NUCLEOTIDE SEQUENCE [LARGE SCALE GENOMIC DNA]</scope>
    <source>
        <strain evidence="2 3">CGMCC 1.12700</strain>
    </source>
</reference>
<protein>
    <recommendedName>
        <fullName evidence="4">Nudix hydrolase domain-containing protein</fullName>
    </recommendedName>
</protein>
<dbReference type="RefSeq" id="WP_106522074.1">
    <property type="nucleotide sequence ID" value="NZ_PYGD01000002.1"/>
</dbReference>
<evidence type="ECO:0000313" key="2">
    <source>
        <dbReference type="EMBL" id="PSK93038.1"/>
    </source>
</evidence>
<dbReference type="CDD" id="cd02883">
    <property type="entry name" value="NUDIX_Hydrolase"/>
    <property type="match status" value="1"/>
</dbReference>
<dbReference type="OrthoDB" id="9792284at2"/>
<keyword evidence="1" id="KW-0732">Signal</keyword>
<feature type="chain" id="PRO_5015158069" description="Nudix hydrolase domain-containing protein" evidence="1">
    <location>
        <begin position="24"/>
        <end position="199"/>
    </location>
</feature>
<dbReference type="Proteomes" id="UP000240572">
    <property type="component" value="Unassembled WGS sequence"/>
</dbReference>
<accession>A0A2P8D754</accession>
<feature type="signal peptide" evidence="1">
    <location>
        <begin position="1"/>
        <end position="23"/>
    </location>
</feature>
<name>A0A2P8D754_9BACT</name>
<evidence type="ECO:0008006" key="4">
    <source>
        <dbReference type="Google" id="ProtNLM"/>
    </source>
</evidence>
<gene>
    <name evidence="2" type="ORF">B0I18_1027</name>
</gene>
<organism evidence="2 3">
    <name type="scientific">Taibaiella chishuiensis</name>
    <dbReference type="NCBI Taxonomy" id="1434707"/>
    <lineage>
        <taxon>Bacteria</taxon>
        <taxon>Pseudomonadati</taxon>
        <taxon>Bacteroidota</taxon>
        <taxon>Chitinophagia</taxon>
        <taxon>Chitinophagales</taxon>
        <taxon>Chitinophagaceae</taxon>
        <taxon>Taibaiella</taxon>
    </lineage>
</organism>
<sequence length="199" mass="22485">MKTIIACLFLLPGALLQMPAAFAFIPATDSSTTAAVKKIDNYTIQYLIIFNDKQEILMMKNKLGWHTLVIRSNEPLAIREALEGLAGSIGLQVKDIKLGGLYTHKFEGLPDHPEACFRSHYTATYVSGDIRQPAQGETSYHWIPVKECLDKFHFEFLREQTEPILKDRTKVWGGTFLISWEGDTYKGSKVLEAIYVLSE</sequence>
<dbReference type="AlphaFoldDB" id="A0A2P8D754"/>
<evidence type="ECO:0000313" key="3">
    <source>
        <dbReference type="Proteomes" id="UP000240572"/>
    </source>
</evidence>
<proteinExistence type="predicted"/>